<keyword evidence="3" id="KW-1185">Reference proteome</keyword>
<dbReference type="EMBL" id="JACXZS010000017">
    <property type="protein sequence ID" value="MBD3943843.1"/>
    <property type="molecule type" value="Genomic_DNA"/>
</dbReference>
<dbReference type="RefSeq" id="WP_191173437.1">
    <property type="nucleotide sequence ID" value="NZ_JACXZS010000017.1"/>
</dbReference>
<keyword evidence="1" id="KW-0472">Membrane</keyword>
<evidence type="ECO:0000256" key="1">
    <source>
        <dbReference type="SAM" id="Phobius"/>
    </source>
</evidence>
<gene>
    <name evidence="2" type="ORF">IF188_19295</name>
</gene>
<keyword evidence="1" id="KW-0812">Transmembrane</keyword>
<reference evidence="2 3" key="1">
    <citation type="submission" date="2020-09" db="EMBL/GenBank/DDBJ databases">
        <title>Isolation and identification of active actinomycetes.</title>
        <authorList>
            <person name="Li X."/>
        </authorList>
    </citation>
    <scope>NUCLEOTIDE SEQUENCE [LARGE SCALE GENOMIC DNA]</scope>
    <source>
        <strain evidence="2 3">NEAU-LLC</strain>
    </source>
</reference>
<comment type="caution">
    <text evidence="2">The sequence shown here is derived from an EMBL/GenBank/DDBJ whole genome shotgun (WGS) entry which is preliminary data.</text>
</comment>
<evidence type="ECO:0000313" key="2">
    <source>
        <dbReference type="EMBL" id="MBD3943843.1"/>
    </source>
</evidence>
<dbReference type="Proteomes" id="UP000598426">
    <property type="component" value="Unassembled WGS sequence"/>
</dbReference>
<evidence type="ECO:0000313" key="3">
    <source>
        <dbReference type="Proteomes" id="UP000598426"/>
    </source>
</evidence>
<organism evidence="2 3">
    <name type="scientific">Microbacterium helvum</name>
    <dbReference type="NCBI Taxonomy" id="2773713"/>
    <lineage>
        <taxon>Bacteria</taxon>
        <taxon>Bacillati</taxon>
        <taxon>Actinomycetota</taxon>
        <taxon>Actinomycetes</taxon>
        <taxon>Micrococcales</taxon>
        <taxon>Microbacteriaceae</taxon>
        <taxon>Microbacterium</taxon>
    </lineage>
</organism>
<proteinExistence type="predicted"/>
<feature type="transmembrane region" description="Helical" evidence="1">
    <location>
        <begin position="20"/>
        <end position="42"/>
    </location>
</feature>
<name>A0ABR8NUX2_9MICO</name>
<keyword evidence="1" id="KW-1133">Transmembrane helix</keyword>
<protein>
    <submittedName>
        <fullName evidence="2">Uncharacterized protein</fullName>
    </submittedName>
</protein>
<accession>A0ABR8NUX2</accession>
<sequence>MTDAAKPGSNTLARTIGAEAVWVAIIAVAVLGIVFVVMMMTIKSADIPGAYGVFAWDDWFAAFDERGLEFVFSQMPRPDGSASNEFHLEPAHSTGR</sequence>